<feature type="region of interest" description="Disordered" evidence="9">
    <location>
        <begin position="1"/>
        <end position="240"/>
    </location>
</feature>
<dbReference type="InterPro" id="IPR045144">
    <property type="entry name" value="TAF4"/>
</dbReference>
<dbReference type="Proteomes" id="UP001385951">
    <property type="component" value="Unassembled WGS sequence"/>
</dbReference>
<protein>
    <recommendedName>
        <fullName evidence="3">Transcription initiation factor TFIID subunit 4</fullName>
    </recommendedName>
    <alternativeName>
        <fullName evidence="8">TBP-associated factor 4</fullName>
    </alternativeName>
</protein>
<evidence type="ECO:0000256" key="4">
    <source>
        <dbReference type="ARBA" id="ARBA00023015"/>
    </source>
</evidence>
<evidence type="ECO:0000256" key="6">
    <source>
        <dbReference type="ARBA" id="ARBA00023242"/>
    </source>
</evidence>
<accession>A0AAW0FID6</accession>
<evidence type="ECO:0000256" key="5">
    <source>
        <dbReference type="ARBA" id="ARBA00023163"/>
    </source>
</evidence>
<dbReference type="Pfam" id="PF05236">
    <property type="entry name" value="TAF4"/>
    <property type="match status" value="1"/>
</dbReference>
<dbReference type="GO" id="GO:0006367">
    <property type="term" value="P:transcription initiation at RNA polymerase II promoter"/>
    <property type="evidence" value="ECO:0007669"/>
    <property type="project" value="TreeGrafter"/>
</dbReference>
<feature type="compositionally biased region" description="Basic and acidic residues" evidence="9">
    <location>
        <begin position="218"/>
        <end position="240"/>
    </location>
</feature>
<feature type="compositionally biased region" description="Polar residues" evidence="9">
    <location>
        <begin position="92"/>
        <end position="116"/>
    </location>
</feature>
<keyword evidence="5" id="KW-0804">Transcription</keyword>
<keyword evidence="6" id="KW-0539">Nucleus</keyword>
<feature type="region of interest" description="Disordered" evidence="9">
    <location>
        <begin position="443"/>
        <end position="469"/>
    </location>
</feature>
<feature type="compositionally biased region" description="Basic and acidic residues" evidence="9">
    <location>
        <begin position="8"/>
        <end position="17"/>
    </location>
</feature>
<comment type="function">
    <text evidence="7">Functions as a component of the DNA-binding general transcription factor complex TFIID. Binding of TFIID to a promoter (with or without TATA element) is the initial step in pre-initiation complex (PIC) formation. TFIID plays a key role in the regulation of gene expression by RNA polymerase II through different activities such as transcription activator interaction, core promoter recognition and selectivity, TFIIA and TFIIB interaction, chromatin modification (histone acetylation by TAF1), facilitation of DNA opening and initiation of transcription.</text>
</comment>
<evidence type="ECO:0000256" key="7">
    <source>
        <dbReference type="ARBA" id="ARBA00025346"/>
    </source>
</evidence>
<evidence type="ECO:0000256" key="9">
    <source>
        <dbReference type="SAM" id="MobiDB-lite"/>
    </source>
</evidence>
<dbReference type="GO" id="GO:0005669">
    <property type="term" value="C:transcription factor TFIID complex"/>
    <property type="evidence" value="ECO:0007669"/>
    <property type="project" value="InterPro"/>
</dbReference>
<evidence type="ECO:0000256" key="8">
    <source>
        <dbReference type="ARBA" id="ARBA00031747"/>
    </source>
</evidence>
<name>A0AAW0FID6_9APHY</name>
<dbReference type="InterPro" id="IPR007900">
    <property type="entry name" value="TAF4_C"/>
</dbReference>
<dbReference type="PANTHER" id="PTHR15138">
    <property type="entry name" value="TRANSCRIPTION INITIATION FACTOR TFIID SUBUNIT 4"/>
    <property type="match status" value="1"/>
</dbReference>
<sequence>MSSGPGDTHSDSQKRQLEGSSTDEFPNKRTQKDSTGNVGDSQYEGLFDPLPFDMGDINETPQGGDQNHGDLMVDNIDGFNFDLPDFLDESNADTNPGNSQQQSSLNSPGNPSQVPQVTVKKESVSEFPSNTEGNDYKAQSKSTSPKVQKIKPPAMGSASPAASKSKSPVKAPKNKPEVKRATTVPTRLDEQNNDAQSRSSTPVAQQEPQQAVLLARSKTKDDKQKSNREDGGKSKVSADDASKLNDAIAAAGVDIQKEEELLAQQHAHRTSNITAASQFSQRQRQYNPHLNAFLHPYHLAVFMNRVANQNGILQNFVQDGELLELMSVACQQWLSKIVSKTVILSRHRRRGIPSFNSKNKKLSLSLLTAIQRSDLSKELRNLAAKQKEMEEKRVSKRIILGLEKSADANGDASAKAGAEETLHRAANATAAMMAMNPGRKKYSWMTSSTGGGDDAAGGDKDGKNKQSSIISVRGDNGLRYREIRSGNSVTMKDLLGVIEEERMGTEKAVIKGYAKLKD</sequence>
<keyword evidence="12" id="KW-1185">Reference proteome</keyword>
<proteinExistence type="inferred from homology"/>
<feature type="compositionally biased region" description="Polar residues" evidence="9">
    <location>
        <begin position="193"/>
        <end position="209"/>
    </location>
</feature>
<evidence type="ECO:0000256" key="2">
    <source>
        <dbReference type="ARBA" id="ARBA00006178"/>
    </source>
</evidence>
<dbReference type="PANTHER" id="PTHR15138:SF14">
    <property type="entry name" value="TRANSCRIPTION INITIATION FACTOR TFIID SUBUNIT 4"/>
    <property type="match status" value="1"/>
</dbReference>
<feature type="compositionally biased region" description="Polar residues" evidence="9">
    <location>
        <begin position="126"/>
        <end position="146"/>
    </location>
</feature>
<gene>
    <name evidence="11" type="ORF">QCA50_018114</name>
</gene>
<dbReference type="AlphaFoldDB" id="A0AAW0FID6"/>
<keyword evidence="4" id="KW-0805">Transcription regulation</keyword>
<evidence type="ECO:0000256" key="1">
    <source>
        <dbReference type="ARBA" id="ARBA00004123"/>
    </source>
</evidence>
<dbReference type="EMBL" id="JASBNA010000066">
    <property type="protein sequence ID" value="KAK7678815.1"/>
    <property type="molecule type" value="Genomic_DNA"/>
</dbReference>
<dbReference type="CDD" id="cd08045">
    <property type="entry name" value="HFD_TAF4"/>
    <property type="match status" value="1"/>
</dbReference>
<comment type="caution">
    <text evidence="11">The sequence shown here is derived from an EMBL/GenBank/DDBJ whole genome shotgun (WGS) entry which is preliminary data.</text>
</comment>
<evidence type="ECO:0000259" key="10">
    <source>
        <dbReference type="Pfam" id="PF05236"/>
    </source>
</evidence>
<feature type="domain" description="Transcription initiation factor TFIID component TAF4 C-terminal" evidence="10">
    <location>
        <begin position="244"/>
        <end position="513"/>
    </location>
</feature>
<dbReference type="GO" id="GO:0003677">
    <property type="term" value="F:DNA binding"/>
    <property type="evidence" value="ECO:0007669"/>
    <property type="project" value="TreeGrafter"/>
</dbReference>
<comment type="subcellular location">
    <subcellularLocation>
        <location evidence="1">Nucleus</location>
    </subcellularLocation>
</comment>
<dbReference type="GO" id="GO:0016251">
    <property type="term" value="F:RNA polymerase II general transcription initiation factor activity"/>
    <property type="evidence" value="ECO:0007669"/>
    <property type="project" value="TreeGrafter"/>
</dbReference>
<comment type="similarity">
    <text evidence="2">Belongs to the TAF4 family.</text>
</comment>
<organism evidence="11 12">
    <name type="scientific">Cerrena zonata</name>
    <dbReference type="NCBI Taxonomy" id="2478898"/>
    <lineage>
        <taxon>Eukaryota</taxon>
        <taxon>Fungi</taxon>
        <taxon>Dikarya</taxon>
        <taxon>Basidiomycota</taxon>
        <taxon>Agaricomycotina</taxon>
        <taxon>Agaricomycetes</taxon>
        <taxon>Polyporales</taxon>
        <taxon>Cerrenaceae</taxon>
        <taxon>Cerrena</taxon>
    </lineage>
</organism>
<evidence type="ECO:0000313" key="12">
    <source>
        <dbReference type="Proteomes" id="UP001385951"/>
    </source>
</evidence>
<feature type="compositionally biased region" description="Low complexity" evidence="9">
    <location>
        <begin position="151"/>
        <end position="171"/>
    </location>
</feature>
<reference evidence="11 12" key="1">
    <citation type="submission" date="2022-09" db="EMBL/GenBank/DDBJ databases">
        <authorList>
            <person name="Palmer J.M."/>
        </authorList>
    </citation>
    <scope>NUCLEOTIDE SEQUENCE [LARGE SCALE GENOMIC DNA]</scope>
    <source>
        <strain evidence="11 12">DSM 7382</strain>
    </source>
</reference>
<evidence type="ECO:0000313" key="11">
    <source>
        <dbReference type="EMBL" id="KAK7678815.1"/>
    </source>
</evidence>
<evidence type="ECO:0000256" key="3">
    <source>
        <dbReference type="ARBA" id="ARBA00017306"/>
    </source>
</evidence>